<feature type="transmembrane region" description="Helical" evidence="6">
    <location>
        <begin position="20"/>
        <end position="40"/>
    </location>
</feature>
<keyword evidence="4 6" id="KW-1133">Transmembrane helix</keyword>
<dbReference type="EMBL" id="JAESWC010000001">
    <property type="protein sequence ID" value="MBL4934659.1"/>
    <property type="molecule type" value="Genomic_DNA"/>
</dbReference>
<evidence type="ECO:0000256" key="6">
    <source>
        <dbReference type="SAM" id="Phobius"/>
    </source>
</evidence>
<dbReference type="RefSeq" id="WP_202747284.1">
    <property type="nucleotide sequence ID" value="NZ_JAESWC010000001.1"/>
</dbReference>
<keyword evidence="9" id="KW-1185">Reference proteome</keyword>
<feature type="transmembrane region" description="Helical" evidence="6">
    <location>
        <begin position="200"/>
        <end position="217"/>
    </location>
</feature>
<dbReference type="PANTHER" id="PTHR46795">
    <property type="entry name" value="ABC TRANSPORTER PERMEASE-RELATED-RELATED"/>
    <property type="match status" value="1"/>
</dbReference>
<dbReference type="PANTHER" id="PTHR46795:SF3">
    <property type="entry name" value="ABC TRANSPORTER PERMEASE"/>
    <property type="match status" value="1"/>
</dbReference>
<comment type="subcellular location">
    <subcellularLocation>
        <location evidence="1">Cell membrane</location>
        <topology evidence="1">Multi-pass membrane protein</topology>
    </subcellularLocation>
</comment>
<feature type="transmembrane region" description="Helical" evidence="6">
    <location>
        <begin position="360"/>
        <end position="380"/>
    </location>
</feature>
<feature type="transmembrane region" description="Helical" evidence="6">
    <location>
        <begin position="107"/>
        <end position="128"/>
    </location>
</feature>
<evidence type="ECO:0000256" key="4">
    <source>
        <dbReference type="ARBA" id="ARBA00022989"/>
    </source>
</evidence>
<name>A0ABS1T5P9_9CLOT</name>
<dbReference type="Proteomes" id="UP000632377">
    <property type="component" value="Unassembled WGS sequence"/>
</dbReference>
<evidence type="ECO:0000313" key="9">
    <source>
        <dbReference type="Proteomes" id="UP000632377"/>
    </source>
</evidence>
<feature type="transmembrane region" description="Helical" evidence="6">
    <location>
        <begin position="386"/>
        <end position="411"/>
    </location>
</feature>
<feature type="domain" description="ABC3 transporter permease C-terminal" evidence="7">
    <location>
        <begin position="57"/>
        <end position="162"/>
    </location>
</feature>
<keyword evidence="2" id="KW-1003">Cell membrane</keyword>
<sequence length="422" mass="48047">MGIYKLSLKMLKLDFRKCIFFIAAIVFSTAIVFNFFNVTFSKNFTSSQNDDAVIYEIIALVVIVIAALFVFFANTYFIMSKTKEIAIAALGGINVYKLSQYLFYQTLMIILIAFPIGLVLGTAIMPIFTAIMHKALDMKGSLWEFSGMGFVCTVCVIAIQFIFLLLVNTGYAYRKEIKELLTIEKQVYEPDRRTMKIPRVIYLIIYLLPILLIFLDLGKDNPSFTVCYAIILSTYGTQGVIRYFLPNLVLKLKKKRYIHNKIKLVALSNLHYSLRKANYLIVLLAVSIVILISFICGYSSSPRVKLVCIFSYVVILFLISMSMIYKVLIEAFNRKTSFKQLKLIGYTSDQIVKIIKQENFMFFSVVLGVPLIHVIILLFTHLKIGAIGITLALFLAGAFVIVLLITSLASYKIYKNMIFKFI</sequence>
<feature type="transmembrane region" description="Helical" evidence="6">
    <location>
        <begin position="52"/>
        <end position="73"/>
    </location>
</feature>
<evidence type="ECO:0000256" key="3">
    <source>
        <dbReference type="ARBA" id="ARBA00022692"/>
    </source>
</evidence>
<evidence type="ECO:0000256" key="1">
    <source>
        <dbReference type="ARBA" id="ARBA00004651"/>
    </source>
</evidence>
<feature type="transmembrane region" description="Helical" evidence="6">
    <location>
        <begin position="148"/>
        <end position="167"/>
    </location>
</feature>
<proteinExistence type="predicted"/>
<reference evidence="8 9" key="1">
    <citation type="submission" date="2021-01" db="EMBL/GenBank/DDBJ databases">
        <title>Genome public.</title>
        <authorList>
            <person name="Liu C."/>
            <person name="Sun Q."/>
        </authorList>
    </citation>
    <scope>NUCLEOTIDE SEQUENCE [LARGE SCALE GENOMIC DNA]</scope>
    <source>
        <strain evidence="8 9">YIM B02515</strain>
    </source>
</reference>
<gene>
    <name evidence="8" type="ORF">JK636_02680</name>
</gene>
<feature type="transmembrane region" description="Helical" evidence="6">
    <location>
        <begin position="223"/>
        <end position="245"/>
    </location>
</feature>
<accession>A0ABS1T5P9</accession>
<evidence type="ECO:0000313" key="8">
    <source>
        <dbReference type="EMBL" id="MBL4934659.1"/>
    </source>
</evidence>
<dbReference type="InterPro" id="IPR003838">
    <property type="entry name" value="ABC3_permease_C"/>
</dbReference>
<feature type="transmembrane region" description="Helical" evidence="6">
    <location>
        <begin position="279"/>
        <end position="300"/>
    </location>
</feature>
<comment type="caution">
    <text evidence="8">The sequence shown here is derived from an EMBL/GenBank/DDBJ whole genome shotgun (WGS) entry which is preliminary data.</text>
</comment>
<evidence type="ECO:0000256" key="2">
    <source>
        <dbReference type="ARBA" id="ARBA00022475"/>
    </source>
</evidence>
<protein>
    <recommendedName>
        <fullName evidence="7">ABC3 transporter permease C-terminal domain-containing protein</fullName>
    </recommendedName>
</protein>
<feature type="transmembrane region" description="Helical" evidence="6">
    <location>
        <begin position="306"/>
        <end position="329"/>
    </location>
</feature>
<organism evidence="8 9">
    <name type="scientific">Clostridium rhizosphaerae</name>
    <dbReference type="NCBI Taxonomy" id="2803861"/>
    <lineage>
        <taxon>Bacteria</taxon>
        <taxon>Bacillati</taxon>
        <taxon>Bacillota</taxon>
        <taxon>Clostridia</taxon>
        <taxon>Eubacteriales</taxon>
        <taxon>Clostridiaceae</taxon>
        <taxon>Clostridium</taxon>
    </lineage>
</organism>
<dbReference type="Pfam" id="PF02687">
    <property type="entry name" value="FtsX"/>
    <property type="match status" value="1"/>
</dbReference>
<evidence type="ECO:0000259" key="7">
    <source>
        <dbReference type="Pfam" id="PF02687"/>
    </source>
</evidence>
<keyword evidence="3 6" id="KW-0812">Transmembrane</keyword>
<dbReference type="InterPro" id="IPR052536">
    <property type="entry name" value="ABC-4_Integral_Memb_Prot"/>
</dbReference>
<keyword evidence="5 6" id="KW-0472">Membrane</keyword>
<evidence type="ECO:0000256" key="5">
    <source>
        <dbReference type="ARBA" id="ARBA00023136"/>
    </source>
</evidence>